<dbReference type="InterPro" id="IPR036770">
    <property type="entry name" value="Ankyrin_rpt-contain_sf"/>
</dbReference>
<comment type="caution">
    <text evidence="5">The sequence shown here is derived from an EMBL/GenBank/DDBJ whole genome shotgun (WGS) entry which is preliminary data.</text>
</comment>
<protein>
    <submittedName>
        <fullName evidence="5">Uncharacterized protein</fullName>
    </submittedName>
</protein>
<dbReference type="Proteomes" id="UP000242450">
    <property type="component" value="Chromosome 7"/>
</dbReference>
<dbReference type="EMBL" id="MKHE01000007">
    <property type="protein sequence ID" value="OWK13193.1"/>
    <property type="molecule type" value="Genomic_DNA"/>
</dbReference>
<keyword evidence="1" id="KW-0677">Repeat</keyword>
<dbReference type="PANTHER" id="PTHR24174">
    <property type="entry name" value="ANKYRIN REPEAT AND STERILE ALPHA MOTIF DOMAIN-CONTAINING PROTEIN 1"/>
    <property type="match status" value="1"/>
</dbReference>
<dbReference type="PANTHER" id="PTHR24174:SF4">
    <property type="entry name" value="ANKYRIN REPEAT AND SAM DOMAIN-CONTAINING PROTEIN 1A"/>
    <property type="match status" value="1"/>
</dbReference>
<dbReference type="Gene3D" id="1.25.40.20">
    <property type="entry name" value="Ankyrin repeat-containing domain"/>
    <property type="match status" value="1"/>
</dbReference>
<dbReference type="InterPro" id="IPR002110">
    <property type="entry name" value="Ankyrin_rpt"/>
</dbReference>
<evidence type="ECO:0000256" key="4">
    <source>
        <dbReference type="SAM" id="MobiDB-lite"/>
    </source>
</evidence>
<dbReference type="AlphaFoldDB" id="A0A212D4P8"/>
<sequence length="259" mass="28089">MTESFVWFIFSCPFSSVSRLSCEAPPNLSHCLMTSCSALSFAFQTEKGSALHEAALFGKTDVVQILLAAGIDVNIKDNRGLTALDTVRELPSQKSQQIAALIEDHMTGKRSAKEVDKTLTPQPPLISNLDSISQKSQGDLEKAVTELILDFNTSTEEEGPYEALYNAVSCQSLDSTASGRSSDRDSVSREAEAAGGKAAGVRPVLAMRPWIQGSAAKEEEEHPYELLLTAETKKLVSVDGKTTALPYWAVESGRCWKQI</sequence>
<keyword evidence="6" id="KW-1185">Reference proteome</keyword>
<dbReference type="GO" id="GO:0005829">
    <property type="term" value="C:cytosol"/>
    <property type="evidence" value="ECO:0007669"/>
    <property type="project" value="TreeGrafter"/>
</dbReference>
<accession>A0A212D4P8</accession>
<name>A0A212D4P8_CEREH</name>
<evidence type="ECO:0000256" key="2">
    <source>
        <dbReference type="ARBA" id="ARBA00023043"/>
    </source>
</evidence>
<dbReference type="GO" id="GO:0046875">
    <property type="term" value="F:ephrin receptor binding"/>
    <property type="evidence" value="ECO:0007669"/>
    <property type="project" value="TreeGrafter"/>
</dbReference>
<evidence type="ECO:0000256" key="1">
    <source>
        <dbReference type="ARBA" id="ARBA00022737"/>
    </source>
</evidence>
<evidence type="ECO:0000256" key="3">
    <source>
        <dbReference type="PROSITE-ProRule" id="PRU00023"/>
    </source>
</evidence>
<organism evidence="5 6">
    <name type="scientific">Cervus elaphus hippelaphus</name>
    <name type="common">European red deer</name>
    <dbReference type="NCBI Taxonomy" id="46360"/>
    <lineage>
        <taxon>Eukaryota</taxon>
        <taxon>Metazoa</taxon>
        <taxon>Chordata</taxon>
        <taxon>Craniata</taxon>
        <taxon>Vertebrata</taxon>
        <taxon>Euteleostomi</taxon>
        <taxon>Mammalia</taxon>
        <taxon>Eutheria</taxon>
        <taxon>Laurasiatheria</taxon>
        <taxon>Artiodactyla</taxon>
        <taxon>Ruminantia</taxon>
        <taxon>Pecora</taxon>
        <taxon>Cervidae</taxon>
        <taxon>Cervinae</taxon>
        <taxon>Cervus</taxon>
    </lineage>
</organism>
<dbReference type="GO" id="GO:0048013">
    <property type="term" value="P:ephrin receptor signaling pathway"/>
    <property type="evidence" value="ECO:0007669"/>
    <property type="project" value="TreeGrafter"/>
</dbReference>
<gene>
    <name evidence="5" type="ORF">Celaphus_00014219</name>
</gene>
<dbReference type="OrthoDB" id="10039052at2759"/>
<feature type="region of interest" description="Disordered" evidence="4">
    <location>
        <begin position="175"/>
        <end position="195"/>
    </location>
</feature>
<keyword evidence="2 3" id="KW-0040">ANK repeat</keyword>
<dbReference type="Pfam" id="PF13857">
    <property type="entry name" value="Ank_5"/>
    <property type="match status" value="1"/>
</dbReference>
<evidence type="ECO:0000313" key="5">
    <source>
        <dbReference type="EMBL" id="OWK13193.1"/>
    </source>
</evidence>
<feature type="repeat" description="ANK" evidence="3">
    <location>
        <begin position="46"/>
        <end position="78"/>
    </location>
</feature>
<dbReference type="PROSITE" id="PS50297">
    <property type="entry name" value="ANK_REP_REGION"/>
    <property type="match status" value="1"/>
</dbReference>
<proteinExistence type="predicted"/>
<dbReference type="InterPro" id="IPR033635">
    <property type="entry name" value="ANKS1/Caskin"/>
</dbReference>
<dbReference type="PROSITE" id="PS50088">
    <property type="entry name" value="ANK_REPEAT"/>
    <property type="match status" value="1"/>
</dbReference>
<reference evidence="5 6" key="1">
    <citation type="journal article" date="2018" name="Mol. Genet. Genomics">
        <title>The red deer Cervus elaphus genome CerEla1.0: sequencing, annotating, genes, and chromosomes.</title>
        <authorList>
            <person name="Bana N.A."/>
            <person name="Nyiri A."/>
            <person name="Nagy J."/>
            <person name="Frank K."/>
            <person name="Nagy T."/>
            <person name="Steger V."/>
            <person name="Schiller M."/>
            <person name="Lakatos P."/>
            <person name="Sugar L."/>
            <person name="Horn P."/>
            <person name="Barta E."/>
            <person name="Orosz L."/>
        </authorList>
    </citation>
    <scope>NUCLEOTIDE SEQUENCE [LARGE SCALE GENOMIC DNA]</scope>
    <source>
        <strain evidence="5">Hungarian</strain>
    </source>
</reference>
<evidence type="ECO:0000313" key="6">
    <source>
        <dbReference type="Proteomes" id="UP000242450"/>
    </source>
</evidence>
<feature type="compositionally biased region" description="Basic and acidic residues" evidence="4">
    <location>
        <begin position="181"/>
        <end position="192"/>
    </location>
</feature>
<dbReference type="SUPFAM" id="SSF48403">
    <property type="entry name" value="Ankyrin repeat"/>
    <property type="match status" value="1"/>
</dbReference>